<dbReference type="GO" id="GO:0005829">
    <property type="term" value="C:cytosol"/>
    <property type="evidence" value="ECO:0007669"/>
    <property type="project" value="TreeGrafter"/>
</dbReference>
<dbReference type="Pfam" id="PF00072">
    <property type="entry name" value="Response_reg"/>
    <property type="match status" value="1"/>
</dbReference>
<evidence type="ECO:0000313" key="8">
    <source>
        <dbReference type="EMBL" id="MBH9552153.1"/>
    </source>
</evidence>
<dbReference type="CDD" id="cd17574">
    <property type="entry name" value="REC_OmpR"/>
    <property type="match status" value="1"/>
</dbReference>
<dbReference type="SMART" id="SM00448">
    <property type="entry name" value="REC"/>
    <property type="match status" value="1"/>
</dbReference>
<dbReference type="Gene3D" id="3.40.50.2300">
    <property type="match status" value="1"/>
</dbReference>
<dbReference type="GO" id="GO:0032993">
    <property type="term" value="C:protein-DNA complex"/>
    <property type="evidence" value="ECO:0007669"/>
    <property type="project" value="TreeGrafter"/>
</dbReference>
<dbReference type="GO" id="GO:0006355">
    <property type="term" value="P:regulation of DNA-templated transcription"/>
    <property type="evidence" value="ECO:0007669"/>
    <property type="project" value="TreeGrafter"/>
</dbReference>
<keyword evidence="1 6" id="KW-0597">Phosphoprotein</keyword>
<keyword evidence="4" id="KW-0238">DNA-binding</keyword>
<evidence type="ECO:0000256" key="5">
    <source>
        <dbReference type="ARBA" id="ARBA00023163"/>
    </source>
</evidence>
<dbReference type="EMBL" id="JAEDAL010000001">
    <property type="protein sequence ID" value="MBH9552153.1"/>
    <property type="molecule type" value="Genomic_DNA"/>
</dbReference>
<dbReference type="PANTHER" id="PTHR48111:SF1">
    <property type="entry name" value="TWO-COMPONENT RESPONSE REGULATOR ORR33"/>
    <property type="match status" value="1"/>
</dbReference>
<sequence length="121" mass="13450">MKSVLIVEDQEEIRELIRVTLEFENFSIDEAANGEEGLRKAQRTKPNLVLMDVMMPGAIDGLTACSRIRSDPGLSGTKVVMLTSRTDPRDRAEGLRMGASAYLLKPFSPLELITVCQKVLR</sequence>
<feature type="domain" description="Response regulatory" evidence="7">
    <location>
        <begin position="3"/>
        <end position="120"/>
    </location>
</feature>
<dbReference type="GO" id="GO:0000156">
    <property type="term" value="F:phosphorelay response regulator activity"/>
    <property type="evidence" value="ECO:0007669"/>
    <property type="project" value="TreeGrafter"/>
</dbReference>
<dbReference type="PANTHER" id="PTHR48111">
    <property type="entry name" value="REGULATOR OF RPOS"/>
    <property type="match status" value="1"/>
</dbReference>
<keyword evidence="2" id="KW-0902">Two-component regulatory system</keyword>
<dbReference type="Proteomes" id="UP000620139">
    <property type="component" value="Unassembled WGS sequence"/>
</dbReference>
<evidence type="ECO:0000313" key="9">
    <source>
        <dbReference type="Proteomes" id="UP000620139"/>
    </source>
</evidence>
<comment type="caution">
    <text evidence="8">The sequence shown here is derived from an EMBL/GenBank/DDBJ whole genome shotgun (WGS) entry which is preliminary data.</text>
</comment>
<dbReference type="InterPro" id="IPR001789">
    <property type="entry name" value="Sig_transdc_resp-reg_receiver"/>
</dbReference>
<keyword evidence="9" id="KW-1185">Reference proteome</keyword>
<accession>A0A931NA70</accession>
<evidence type="ECO:0000256" key="2">
    <source>
        <dbReference type="ARBA" id="ARBA00023012"/>
    </source>
</evidence>
<organism evidence="8 9">
    <name type="scientific">Inhella gelatinilytica</name>
    <dbReference type="NCBI Taxonomy" id="2795030"/>
    <lineage>
        <taxon>Bacteria</taxon>
        <taxon>Pseudomonadati</taxon>
        <taxon>Pseudomonadota</taxon>
        <taxon>Betaproteobacteria</taxon>
        <taxon>Burkholderiales</taxon>
        <taxon>Sphaerotilaceae</taxon>
        <taxon>Inhella</taxon>
    </lineage>
</organism>
<gene>
    <name evidence="8" type="ORF">I7X43_04735</name>
</gene>
<dbReference type="SUPFAM" id="SSF52172">
    <property type="entry name" value="CheY-like"/>
    <property type="match status" value="1"/>
</dbReference>
<name>A0A931NA70_9BURK</name>
<feature type="modified residue" description="4-aspartylphosphate" evidence="6">
    <location>
        <position position="52"/>
    </location>
</feature>
<dbReference type="FunFam" id="3.40.50.2300:FF:000001">
    <property type="entry name" value="DNA-binding response regulator PhoB"/>
    <property type="match status" value="1"/>
</dbReference>
<evidence type="ECO:0000259" key="7">
    <source>
        <dbReference type="PROSITE" id="PS50110"/>
    </source>
</evidence>
<keyword evidence="5" id="KW-0804">Transcription</keyword>
<dbReference type="GO" id="GO:0000976">
    <property type="term" value="F:transcription cis-regulatory region binding"/>
    <property type="evidence" value="ECO:0007669"/>
    <property type="project" value="TreeGrafter"/>
</dbReference>
<protein>
    <submittedName>
        <fullName evidence="8">Response regulator</fullName>
    </submittedName>
</protein>
<evidence type="ECO:0000256" key="6">
    <source>
        <dbReference type="PROSITE-ProRule" id="PRU00169"/>
    </source>
</evidence>
<reference evidence="8" key="1">
    <citation type="submission" date="2020-12" db="EMBL/GenBank/DDBJ databases">
        <title>The genome sequence of Inhella sp. 4Y17.</title>
        <authorList>
            <person name="Liu Y."/>
        </authorList>
    </citation>
    <scope>NUCLEOTIDE SEQUENCE</scope>
    <source>
        <strain evidence="8">4Y10</strain>
    </source>
</reference>
<evidence type="ECO:0000256" key="4">
    <source>
        <dbReference type="ARBA" id="ARBA00023125"/>
    </source>
</evidence>
<keyword evidence="3" id="KW-0805">Transcription regulation</keyword>
<evidence type="ECO:0000256" key="3">
    <source>
        <dbReference type="ARBA" id="ARBA00023015"/>
    </source>
</evidence>
<proteinExistence type="predicted"/>
<dbReference type="PROSITE" id="PS50110">
    <property type="entry name" value="RESPONSE_REGULATORY"/>
    <property type="match status" value="1"/>
</dbReference>
<dbReference type="InterPro" id="IPR039420">
    <property type="entry name" value="WalR-like"/>
</dbReference>
<evidence type="ECO:0000256" key="1">
    <source>
        <dbReference type="ARBA" id="ARBA00022553"/>
    </source>
</evidence>
<dbReference type="InterPro" id="IPR011006">
    <property type="entry name" value="CheY-like_superfamily"/>
</dbReference>
<dbReference type="AlphaFoldDB" id="A0A931NA70"/>